<gene>
    <name evidence="1" type="ORF">R6G71_05720</name>
    <name evidence="2" type="ORF">SAMN05421878_11233</name>
</gene>
<evidence type="ECO:0000313" key="3">
    <source>
        <dbReference type="Proteomes" id="UP000182744"/>
    </source>
</evidence>
<dbReference type="AlphaFoldDB" id="A0A1G7DQ98"/>
<dbReference type="EMBL" id="JAWNFU010000003">
    <property type="protein sequence ID" value="MDY5153545.1"/>
    <property type="molecule type" value="Genomic_DNA"/>
</dbReference>
<proteinExistence type="predicted"/>
<evidence type="ECO:0000313" key="2">
    <source>
        <dbReference type="EMBL" id="SDE53326.1"/>
    </source>
</evidence>
<dbReference type="InterPro" id="IPR010281">
    <property type="entry name" value="DUF885"/>
</dbReference>
<reference evidence="1" key="3">
    <citation type="submission" date="2023-10" db="EMBL/GenBank/DDBJ databases">
        <title>Whole Genome based description of the genera Actinobaculum and Actinotignum reveals a complex phylogenetic relationship within the species included in the genus Actinotignum.</title>
        <authorList>
            <person name="Jensen C.S."/>
            <person name="Dargis R."/>
            <person name="Kemp M."/>
            <person name="Christensen J.J."/>
        </authorList>
    </citation>
    <scope>NUCLEOTIDE SEQUENCE</scope>
    <source>
        <strain evidence="1">Actinobaculum_suis_CCUG19206T</strain>
    </source>
</reference>
<reference evidence="2" key="2">
    <citation type="submission" date="2016-10" db="EMBL/GenBank/DDBJ databases">
        <authorList>
            <person name="de Groot N.N."/>
        </authorList>
    </citation>
    <scope>NUCLEOTIDE SEQUENCE [LARGE SCALE GENOMIC DNA]</scope>
    <source>
        <strain evidence="2">DSM 20639</strain>
    </source>
</reference>
<name>A0A1G7DQ98_9ACTO</name>
<evidence type="ECO:0000313" key="1">
    <source>
        <dbReference type="EMBL" id="MDY5153545.1"/>
    </source>
</evidence>
<reference evidence="3" key="1">
    <citation type="submission" date="2016-10" db="EMBL/GenBank/DDBJ databases">
        <authorList>
            <person name="Varghese N."/>
        </authorList>
    </citation>
    <scope>NUCLEOTIDE SEQUENCE [LARGE SCALE GENOMIC DNA]</scope>
    <source>
        <strain evidence="3">DSM 20639</strain>
    </source>
</reference>
<dbReference type="Proteomes" id="UP001273799">
    <property type="component" value="Unassembled WGS sequence"/>
</dbReference>
<dbReference type="Proteomes" id="UP000182744">
    <property type="component" value="Unassembled WGS sequence"/>
</dbReference>
<dbReference type="RefSeq" id="WP_074663161.1">
    <property type="nucleotide sequence ID" value="NZ_FNAU01000012.1"/>
</dbReference>
<dbReference type="PANTHER" id="PTHR33361:SF2">
    <property type="entry name" value="DUF885 DOMAIN-CONTAINING PROTEIN"/>
    <property type="match status" value="1"/>
</dbReference>
<protein>
    <submittedName>
        <fullName evidence="1">DUF885 domain-containing protein</fullName>
    </submittedName>
    <submittedName>
        <fullName evidence="2">Uncharacterized conserved protein, DUF885 familyt</fullName>
    </submittedName>
</protein>
<dbReference type="PANTHER" id="PTHR33361">
    <property type="entry name" value="GLR0591 PROTEIN"/>
    <property type="match status" value="1"/>
</dbReference>
<dbReference type="EMBL" id="FNAU01000012">
    <property type="protein sequence ID" value="SDE53326.1"/>
    <property type="molecule type" value="Genomic_DNA"/>
</dbReference>
<dbReference type="Pfam" id="PF05960">
    <property type="entry name" value="DUF885"/>
    <property type="match status" value="1"/>
</dbReference>
<organism evidence="2 3">
    <name type="scientific">Actinobaculum suis</name>
    <dbReference type="NCBI Taxonomy" id="1657"/>
    <lineage>
        <taxon>Bacteria</taxon>
        <taxon>Bacillati</taxon>
        <taxon>Actinomycetota</taxon>
        <taxon>Actinomycetes</taxon>
        <taxon>Actinomycetales</taxon>
        <taxon>Actinomycetaceae</taxon>
        <taxon>Actinobaculum</taxon>
    </lineage>
</organism>
<accession>A0A1G7DQ98</accession>
<sequence>MQTEREFTAIDALAERYYQQKLDTSPETVTYTGIAGAPETQLDDVSPDGIAAQVDLARATLRELATLPEADATDRVTAAGLRERLGLEIELFEAGESVGELNNLASPVQGISEVFDVMARETREDWKTIAQRLQAVPGALAGYQTSLSLRLEKGPVFPLRQVTRCIEQAEQAASPTGSFAKLREAGMAAQPDTARALQAGEEAARRAYGELAQFLRERIAPHAVTYDAVGRDRYALHSREFLGATVDLDAAYEWGLHELRRIDRAQRKIAKDLYGDGVSVREAMHRLDQEERYTLNSVAELQAWMQKTADEAMEAVQKYFDIPEPMRTIECMIAPSDSGAIYYTGPSDDFSRPGRMWWSVPTGVTKFSTWQEKTTVFHEGVPGHHLQLGLAVYLKGMLNTWRRQAYWVSGHGEGWALYAEQLMAELGFQSDLGDRMGVLDSERLRAARIIVDMGVHLGKDSGDWAKFAVQPAGSAYEPARTGKPWDHASAWEFLRENVAMEESFLAYELDRYLGWPGQASSYKIGQRIWNELRDHAREEKGSAFNLKDWHMQALSLGGVGLDVLRQELA</sequence>
<keyword evidence="3" id="KW-1185">Reference proteome</keyword>